<organism evidence="4 5">
    <name type="scientific">Dendrobium chrysotoxum</name>
    <name type="common">Orchid</name>
    <dbReference type="NCBI Taxonomy" id="161865"/>
    <lineage>
        <taxon>Eukaryota</taxon>
        <taxon>Viridiplantae</taxon>
        <taxon>Streptophyta</taxon>
        <taxon>Embryophyta</taxon>
        <taxon>Tracheophyta</taxon>
        <taxon>Spermatophyta</taxon>
        <taxon>Magnoliopsida</taxon>
        <taxon>Liliopsida</taxon>
        <taxon>Asparagales</taxon>
        <taxon>Orchidaceae</taxon>
        <taxon>Epidendroideae</taxon>
        <taxon>Malaxideae</taxon>
        <taxon>Dendrobiinae</taxon>
        <taxon>Dendrobium</taxon>
    </lineage>
</organism>
<dbReference type="PANTHER" id="PTHR46502:SF2">
    <property type="entry name" value="16 KDA PHLOEM PROTEIN 2"/>
    <property type="match status" value="1"/>
</dbReference>
<proteinExistence type="predicted"/>
<dbReference type="AlphaFoldDB" id="A0AAV7FXH7"/>
<evidence type="ECO:0000313" key="4">
    <source>
        <dbReference type="EMBL" id="KAH0448572.1"/>
    </source>
</evidence>
<gene>
    <name evidence="4" type="ORF">IEQ34_022372</name>
</gene>
<evidence type="ECO:0000256" key="2">
    <source>
        <dbReference type="ARBA" id="ARBA00022837"/>
    </source>
</evidence>
<dbReference type="Proteomes" id="UP000775213">
    <property type="component" value="Unassembled WGS sequence"/>
</dbReference>
<dbReference type="PANTHER" id="PTHR46502">
    <property type="entry name" value="C2 DOMAIN-CONTAINING"/>
    <property type="match status" value="1"/>
</dbReference>
<name>A0AAV7FXH7_DENCH</name>
<protein>
    <recommendedName>
        <fullName evidence="3">C2 domain-containing protein</fullName>
    </recommendedName>
</protein>
<evidence type="ECO:0000259" key="3">
    <source>
        <dbReference type="PROSITE" id="PS50004"/>
    </source>
</evidence>
<dbReference type="EMBL" id="JAGFBR010000019">
    <property type="protein sequence ID" value="KAH0448572.1"/>
    <property type="molecule type" value="Genomic_DNA"/>
</dbReference>
<sequence length="171" mass="19371">MMVFFLSPTYIPTINNPIGIRLKVTKAIPILHLGVEDRRCLVESEQDGSGYSRDNMDPYAILICRTQEQRSSTATGKGSEPEWNETFVFNVSDDVPELAIKLMDSDTFSDDFVGEAKIPLEPLFSEGRIPPTVYNVVKDEEYRGEIKIGLTFIPEDNHGSYNEEKFGGWRE</sequence>
<feature type="domain" description="C2" evidence="3">
    <location>
        <begin position="14"/>
        <end position="133"/>
    </location>
</feature>
<keyword evidence="2" id="KW-0106">Calcium</keyword>
<comment type="caution">
    <text evidence="4">The sequence shown here is derived from an EMBL/GenBank/DDBJ whole genome shotgun (WGS) entry which is preliminary data.</text>
</comment>
<reference evidence="4 5" key="1">
    <citation type="journal article" date="2021" name="Hortic Res">
        <title>Chromosome-scale assembly of the Dendrobium chrysotoxum genome enhances the understanding of orchid evolution.</title>
        <authorList>
            <person name="Zhang Y."/>
            <person name="Zhang G.Q."/>
            <person name="Zhang D."/>
            <person name="Liu X.D."/>
            <person name="Xu X.Y."/>
            <person name="Sun W.H."/>
            <person name="Yu X."/>
            <person name="Zhu X."/>
            <person name="Wang Z.W."/>
            <person name="Zhao X."/>
            <person name="Zhong W.Y."/>
            <person name="Chen H."/>
            <person name="Yin W.L."/>
            <person name="Huang T."/>
            <person name="Niu S.C."/>
            <person name="Liu Z.J."/>
        </authorList>
    </citation>
    <scope>NUCLEOTIDE SEQUENCE [LARGE SCALE GENOMIC DNA]</scope>
    <source>
        <strain evidence="4">Lindl</strain>
    </source>
</reference>
<dbReference type="Gene3D" id="2.60.40.150">
    <property type="entry name" value="C2 domain"/>
    <property type="match status" value="1"/>
</dbReference>
<dbReference type="GO" id="GO:0046872">
    <property type="term" value="F:metal ion binding"/>
    <property type="evidence" value="ECO:0007669"/>
    <property type="project" value="UniProtKB-KW"/>
</dbReference>
<evidence type="ECO:0000313" key="5">
    <source>
        <dbReference type="Proteomes" id="UP000775213"/>
    </source>
</evidence>
<evidence type="ECO:0000256" key="1">
    <source>
        <dbReference type="ARBA" id="ARBA00022723"/>
    </source>
</evidence>
<dbReference type="SMART" id="SM00239">
    <property type="entry name" value="C2"/>
    <property type="match status" value="1"/>
</dbReference>
<dbReference type="PROSITE" id="PS50004">
    <property type="entry name" value="C2"/>
    <property type="match status" value="1"/>
</dbReference>
<dbReference type="SUPFAM" id="SSF49562">
    <property type="entry name" value="C2 domain (Calcium/lipid-binding domain, CaLB)"/>
    <property type="match status" value="1"/>
</dbReference>
<keyword evidence="1" id="KW-0479">Metal-binding</keyword>
<dbReference type="Pfam" id="PF00168">
    <property type="entry name" value="C2"/>
    <property type="match status" value="1"/>
</dbReference>
<dbReference type="InterPro" id="IPR000008">
    <property type="entry name" value="C2_dom"/>
</dbReference>
<keyword evidence="5" id="KW-1185">Reference proteome</keyword>
<accession>A0AAV7FXH7</accession>
<dbReference type="InterPro" id="IPR035892">
    <property type="entry name" value="C2_domain_sf"/>
</dbReference>